<dbReference type="RefSeq" id="WP_010860534.1">
    <property type="nucleotide sequence ID" value="NZ_KB933398.1"/>
</dbReference>
<reference evidence="2 3" key="1">
    <citation type="submission" date="2013-04" db="EMBL/GenBank/DDBJ databases">
        <title>Draft genome of the heavy metal tolerant bacterium Lysinibacillus sphaericus strain OT4b.31.</title>
        <authorList>
            <person name="Pena-Montenegro T.D."/>
            <person name="Dussan J."/>
        </authorList>
    </citation>
    <scope>NUCLEOTIDE SEQUENCE [LARGE SCALE GENOMIC DNA]</scope>
    <source>
        <strain evidence="2 3">OT4b.31</strain>
    </source>
</reference>
<protein>
    <submittedName>
        <fullName evidence="2">Uncharacterized protein</fullName>
    </submittedName>
</protein>
<keyword evidence="1" id="KW-1133">Transmembrane helix</keyword>
<dbReference type="HOGENOM" id="CLU_2369469_0_0_9"/>
<evidence type="ECO:0000313" key="3">
    <source>
        <dbReference type="Proteomes" id="UP000013911"/>
    </source>
</evidence>
<dbReference type="PATRIC" id="fig|1285586.5.peg.3771"/>
<name>R7ZBE1_LYSSH</name>
<feature type="transmembrane region" description="Helical" evidence="1">
    <location>
        <begin position="73"/>
        <end position="93"/>
    </location>
</feature>
<keyword evidence="1" id="KW-0812">Transmembrane</keyword>
<keyword evidence="1" id="KW-0472">Membrane</keyword>
<gene>
    <name evidence="2" type="ORF">H131_18051</name>
</gene>
<proteinExistence type="predicted"/>
<feature type="transmembrane region" description="Helical" evidence="1">
    <location>
        <begin position="41"/>
        <end position="61"/>
    </location>
</feature>
<dbReference type="AlphaFoldDB" id="R7ZBE1"/>
<accession>R7ZBE1</accession>
<evidence type="ECO:0000313" key="2">
    <source>
        <dbReference type="EMBL" id="EON71316.1"/>
    </source>
</evidence>
<comment type="caution">
    <text evidence="2">The sequence shown here is derived from an EMBL/GenBank/DDBJ whole genome shotgun (WGS) entry which is preliminary data.</text>
</comment>
<organism evidence="2 3">
    <name type="scientific">Lysinibacillus sphaericus OT4b.31</name>
    <dbReference type="NCBI Taxonomy" id="1285586"/>
    <lineage>
        <taxon>Bacteria</taxon>
        <taxon>Bacillati</taxon>
        <taxon>Bacillota</taxon>
        <taxon>Bacilli</taxon>
        <taxon>Bacillales</taxon>
        <taxon>Bacillaceae</taxon>
        <taxon>Lysinibacillus</taxon>
    </lineage>
</organism>
<dbReference type="EMBL" id="AQPX01000024">
    <property type="protein sequence ID" value="EON71316.1"/>
    <property type="molecule type" value="Genomic_DNA"/>
</dbReference>
<evidence type="ECO:0000256" key="1">
    <source>
        <dbReference type="SAM" id="Phobius"/>
    </source>
</evidence>
<dbReference type="OrthoDB" id="2453467at2"/>
<sequence>MELGALKQSIFNVFGWASVGLGLWTLIMINSWIIIGYDAPFTSNSSTIIILTFIFGILAAIPKSSRSLGKWGIFLGCYLVLFMIVIFLVGWSITPFP</sequence>
<feature type="transmembrane region" description="Helical" evidence="1">
    <location>
        <begin position="12"/>
        <end position="35"/>
    </location>
</feature>
<dbReference type="eggNOG" id="ENOG50344T1">
    <property type="taxonomic scope" value="Bacteria"/>
</dbReference>
<dbReference type="Proteomes" id="UP000013911">
    <property type="component" value="Unassembled WGS sequence"/>
</dbReference>